<dbReference type="GO" id="GO:0032012">
    <property type="term" value="P:regulation of ARF protein signal transduction"/>
    <property type="evidence" value="ECO:0007669"/>
    <property type="project" value="InterPro"/>
</dbReference>
<dbReference type="PANTHER" id="PTHR10663:SF373">
    <property type="entry name" value="PH AND SEC7 DOMAIN-CONTAINING PROTEIN C11E3.11C"/>
    <property type="match status" value="1"/>
</dbReference>
<dbReference type="SUPFAM" id="SSF48425">
    <property type="entry name" value="Sec7 domain"/>
    <property type="match status" value="1"/>
</dbReference>
<feature type="region of interest" description="Disordered" evidence="1">
    <location>
        <begin position="335"/>
        <end position="355"/>
    </location>
</feature>
<dbReference type="InterPro" id="IPR000904">
    <property type="entry name" value="Sec7_dom"/>
</dbReference>
<organism evidence="3 4">
    <name type="scientific">Linderina pennispora</name>
    <dbReference type="NCBI Taxonomy" id="61395"/>
    <lineage>
        <taxon>Eukaryota</taxon>
        <taxon>Fungi</taxon>
        <taxon>Fungi incertae sedis</taxon>
        <taxon>Zoopagomycota</taxon>
        <taxon>Kickxellomycotina</taxon>
        <taxon>Kickxellomycetes</taxon>
        <taxon>Kickxellales</taxon>
        <taxon>Kickxellaceae</taxon>
        <taxon>Linderina</taxon>
    </lineage>
</organism>
<dbReference type="InterPro" id="IPR035999">
    <property type="entry name" value="Sec7_dom_sf"/>
</dbReference>
<evidence type="ECO:0000256" key="1">
    <source>
        <dbReference type="SAM" id="MobiDB-lite"/>
    </source>
</evidence>
<dbReference type="OrthoDB" id="2157641at2759"/>
<evidence type="ECO:0000313" key="3">
    <source>
        <dbReference type="EMBL" id="ORX74058.1"/>
    </source>
</evidence>
<dbReference type="STRING" id="61395.A0A1Y1WL76"/>
<feature type="domain" description="SEC7" evidence="2">
    <location>
        <begin position="207"/>
        <end position="330"/>
    </location>
</feature>
<name>A0A1Y1WL76_9FUNG</name>
<keyword evidence="4" id="KW-1185">Reference proteome</keyword>
<gene>
    <name evidence="3" type="ORF">DL89DRAFT_8674</name>
</gene>
<feature type="compositionally biased region" description="Gly residues" evidence="1">
    <location>
        <begin position="543"/>
        <end position="555"/>
    </location>
</feature>
<dbReference type="Gene3D" id="1.10.1000.11">
    <property type="entry name" value="Arf Nucleotide-binding Site Opener,domain 2"/>
    <property type="match status" value="1"/>
</dbReference>
<dbReference type="EMBL" id="MCFD01000001">
    <property type="protein sequence ID" value="ORX74058.1"/>
    <property type="molecule type" value="Genomic_DNA"/>
</dbReference>
<dbReference type="Pfam" id="PF01369">
    <property type="entry name" value="Sec7"/>
    <property type="match status" value="1"/>
</dbReference>
<dbReference type="GeneID" id="63808833"/>
<feature type="region of interest" description="Disordered" evidence="1">
    <location>
        <begin position="65"/>
        <end position="91"/>
    </location>
</feature>
<dbReference type="PANTHER" id="PTHR10663">
    <property type="entry name" value="GUANYL-NUCLEOTIDE EXCHANGE FACTOR"/>
    <property type="match status" value="1"/>
</dbReference>
<feature type="compositionally biased region" description="Polar residues" evidence="1">
    <location>
        <begin position="68"/>
        <end position="81"/>
    </location>
</feature>
<dbReference type="RefSeq" id="XP_040747269.1">
    <property type="nucleotide sequence ID" value="XM_040892185.1"/>
</dbReference>
<feature type="region of interest" description="Disordered" evidence="1">
    <location>
        <begin position="112"/>
        <end position="142"/>
    </location>
</feature>
<reference evidence="3 4" key="1">
    <citation type="submission" date="2016-07" db="EMBL/GenBank/DDBJ databases">
        <title>Pervasive Adenine N6-methylation of Active Genes in Fungi.</title>
        <authorList>
            <consortium name="DOE Joint Genome Institute"/>
            <person name="Mondo S.J."/>
            <person name="Dannebaum R.O."/>
            <person name="Kuo R.C."/>
            <person name="Labutti K."/>
            <person name="Haridas S."/>
            <person name="Kuo A."/>
            <person name="Salamov A."/>
            <person name="Ahrendt S.R."/>
            <person name="Lipzen A."/>
            <person name="Sullivan W."/>
            <person name="Andreopoulos W.B."/>
            <person name="Clum A."/>
            <person name="Lindquist E."/>
            <person name="Daum C."/>
            <person name="Ramamoorthy G.K."/>
            <person name="Gryganskyi A."/>
            <person name="Culley D."/>
            <person name="Magnuson J.K."/>
            <person name="James T.Y."/>
            <person name="O'Malley M.A."/>
            <person name="Stajich J.E."/>
            <person name="Spatafora J.W."/>
            <person name="Visel A."/>
            <person name="Grigoriev I.V."/>
        </authorList>
    </citation>
    <scope>NUCLEOTIDE SEQUENCE [LARGE SCALE GENOMIC DNA]</scope>
    <source>
        <strain evidence="3 4">ATCC 12442</strain>
    </source>
</reference>
<dbReference type="InterPro" id="IPR023394">
    <property type="entry name" value="Sec7_C_sf"/>
</dbReference>
<dbReference type="PROSITE" id="PS50190">
    <property type="entry name" value="SEC7"/>
    <property type="match status" value="1"/>
</dbReference>
<dbReference type="AlphaFoldDB" id="A0A1Y1WL76"/>
<accession>A0A1Y1WL76</accession>
<evidence type="ECO:0000259" key="2">
    <source>
        <dbReference type="PROSITE" id="PS50190"/>
    </source>
</evidence>
<proteinExistence type="predicted"/>
<dbReference type="SMART" id="SM00222">
    <property type="entry name" value="Sec7"/>
    <property type="match status" value="1"/>
</dbReference>
<dbReference type="GO" id="GO:0005085">
    <property type="term" value="F:guanyl-nucleotide exchange factor activity"/>
    <property type="evidence" value="ECO:0007669"/>
    <property type="project" value="InterPro"/>
</dbReference>
<feature type="region of interest" description="Disordered" evidence="1">
    <location>
        <begin position="532"/>
        <end position="555"/>
    </location>
</feature>
<evidence type="ECO:0000313" key="4">
    <source>
        <dbReference type="Proteomes" id="UP000193922"/>
    </source>
</evidence>
<sequence length="555" mass="58047">MPSVEQAETIAQPLEDSTEVAAVASSKRRSSVVASGYHTPDQEFESLTTAAAVAVDNLSEKLSERVMSGQSRAESVATQDDSITEGVGMPEQGGETAEYAVAAGELPADATAVGSDAGSAGGGLGISEAEASPQPGRLQFSPDMPAKQVKIVQTEAERAEEQAVALGRYLYQLEEAHCGAAGQKPLEPALPEALQGVHVPGLVEHAEWLGRRSSFSGRVLQHYMGNYDFAGLRIDECLRRLCKHMYLRGESQVIDRLLEELARRFIVCNPESRLRTVDVAHAVTYSTLLLNTDLHMAQIRTSERMSKSRFVRNTIDTIAQFQGASAMAEEPAVLEESQAELSPAPQLPELDLRRRGSAAAAKASMEEAAVKASMEEAATPSTVASQGEGFEEGRRSLVGSMASLNITLTSPSSTQPVPRSSRDVVRLMGSRGKRFSFFDGSTAGGGIAGPAPVASPYWRGQPNIAAGVRPAAAQGVDEQPARVGGGVAGALRVGSGGAQRGEPGGSNRCAEGCVCGDQEPAAGAAGICTAWRRRQPGGPASQHGGGAGQGVDGRE</sequence>
<comment type="caution">
    <text evidence="3">The sequence shown here is derived from an EMBL/GenBank/DDBJ whole genome shotgun (WGS) entry which is preliminary data.</text>
</comment>
<dbReference type="Proteomes" id="UP000193922">
    <property type="component" value="Unassembled WGS sequence"/>
</dbReference>
<protein>
    <recommendedName>
        <fullName evidence="2">SEC7 domain-containing protein</fullName>
    </recommendedName>
</protein>